<keyword evidence="2" id="KW-1185">Reference proteome</keyword>
<evidence type="ECO:0000313" key="2">
    <source>
        <dbReference type="Proteomes" id="UP000593601"/>
    </source>
</evidence>
<evidence type="ECO:0000313" key="1">
    <source>
        <dbReference type="EMBL" id="QOV20350.1"/>
    </source>
</evidence>
<accession>A0A7M2RLY0</accession>
<organism evidence="1 2">
    <name type="scientific">Blautia liquoris</name>
    <dbReference type="NCBI Taxonomy" id="2779518"/>
    <lineage>
        <taxon>Bacteria</taxon>
        <taxon>Bacillati</taxon>
        <taxon>Bacillota</taxon>
        <taxon>Clostridia</taxon>
        <taxon>Lachnospirales</taxon>
        <taxon>Lachnospiraceae</taxon>
        <taxon>Blautia</taxon>
    </lineage>
</organism>
<dbReference type="EMBL" id="CP063304">
    <property type="protein sequence ID" value="QOV20350.1"/>
    <property type="molecule type" value="Genomic_DNA"/>
</dbReference>
<dbReference type="InterPro" id="IPR032580">
    <property type="entry name" value="SatD"/>
</dbReference>
<proteinExistence type="predicted"/>
<sequence>MEKYSALIIDLKKSRSYSLNDRNSLQKYILKVIKHLNSLFSHSLVREIEFSAGDEVQGLFISPEASYLYYRLFAMIVYPVEIRAGIGVGEWNVQIIHASTTVQDGPVYHNARHAIKHVKDTQGYPVLLYSGNENDRYVNTVINSPFAFTDKNTEYQNDMMLMLELLYPIDCSHSIDCSKIAPIFPLLASKKEIDYYTRFRKEKAVRNYPFDVAESTHDSPICTDAAELTSGFFTTSGKKRGMTIQLSRMLLVSRQSVDKTIKTANVYEARNCTITALQFMNQYF</sequence>
<dbReference type="AlphaFoldDB" id="A0A7M2RLY0"/>
<dbReference type="KEGG" id="bliq:INP51_05230"/>
<protein>
    <submittedName>
        <fullName evidence="1">Uncharacterized protein</fullName>
    </submittedName>
</protein>
<name>A0A7M2RLY0_9FIRM</name>
<dbReference type="Proteomes" id="UP000593601">
    <property type="component" value="Chromosome"/>
</dbReference>
<gene>
    <name evidence="1" type="ORF">INP51_05230</name>
</gene>
<reference evidence="1 2" key="1">
    <citation type="submission" date="2020-10" db="EMBL/GenBank/DDBJ databases">
        <title>Blautia liquoris sp.nov., isolated from the mud in a fermentation cellar used for the production of Chinese strong-flavoured liquor.</title>
        <authorList>
            <person name="Lu L."/>
        </authorList>
    </citation>
    <scope>NUCLEOTIDE SEQUENCE [LARGE SCALE GENOMIC DNA]</scope>
    <source>
        <strain evidence="1 2">LZLJ-3</strain>
    </source>
</reference>
<dbReference type="RefSeq" id="WP_193736670.1">
    <property type="nucleotide sequence ID" value="NZ_CP063304.1"/>
</dbReference>
<dbReference type="Pfam" id="PF16264">
    <property type="entry name" value="SatD"/>
    <property type="match status" value="1"/>
</dbReference>